<dbReference type="RefSeq" id="WP_034830731.1">
    <property type="nucleotide sequence ID" value="NZ_JANX01000001.1"/>
</dbReference>
<comment type="caution">
    <text evidence="2">The sequence shown here is derived from an EMBL/GenBank/DDBJ whole genome shotgun (WGS) entry which is preliminary data.</text>
</comment>
<dbReference type="InterPro" id="IPR025309">
    <property type="entry name" value="KTSC_dom"/>
</dbReference>
<evidence type="ECO:0000313" key="2">
    <source>
        <dbReference type="EMBL" id="KGM36202.1"/>
    </source>
</evidence>
<proteinExistence type="predicted"/>
<dbReference type="AlphaFoldDB" id="A0A0A0DGS9"/>
<evidence type="ECO:0000259" key="1">
    <source>
        <dbReference type="Pfam" id="PF13619"/>
    </source>
</evidence>
<protein>
    <recommendedName>
        <fullName evidence="1">KTSC domain-containing protein</fullName>
    </recommendedName>
</protein>
<feature type="domain" description="KTSC" evidence="1">
    <location>
        <begin position="9"/>
        <end position="63"/>
    </location>
</feature>
<dbReference type="OrthoDB" id="8450910at2"/>
<organism evidence="2 3">
    <name type="scientific">Inquilinus limosus MP06</name>
    <dbReference type="NCBI Taxonomy" id="1398085"/>
    <lineage>
        <taxon>Bacteria</taxon>
        <taxon>Pseudomonadati</taxon>
        <taxon>Pseudomonadota</taxon>
        <taxon>Alphaproteobacteria</taxon>
        <taxon>Rhodospirillales</taxon>
        <taxon>Rhodospirillaceae</taxon>
        <taxon>Inquilinus</taxon>
    </lineage>
</organism>
<dbReference type="Proteomes" id="UP000029995">
    <property type="component" value="Unassembled WGS sequence"/>
</dbReference>
<accession>A0A0A0DGS9</accession>
<dbReference type="EMBL" id="JANX01000001">
    <property type="protein sequence ID" value="KGM36202.1"/>
    <property type="molecule type" value="Genomic_DNA"/>
</dbReference>
<dbReference type="Pfam" id="PF13619">
    <property type="entry name" value="KTSC"/>
    <property type="match status" value="1"/>
</dbReference>
<name>A0A0A0DGS9_9PROT</name>
<sequence length="72" mass="7657">MTITMIPVQSSNLAAVGHDGISSLDVLFKNGGHYRYQGVSSDIFVQILNADSAGKALNTLVKSAGFPFEKLD</sequence>
<reference evidence="2 3" key="1">
    <citation type="submission" date="2014-01" db="EMBL/GenBank/DDBJ databases">
        <title>Genome sequence determination for a cystic fibrosis isolate, Inquilinus limosus.</title>
        <authorList>
            <person name="Pino M."/>
            <person name="Di Conza J."/>
            <person name="Gutkind G."/>
        </authorList>
    </citation>
    <scope>NUCLEOTIDE SEQUENCE [LARGE SCALE GENOMIC DNA]</scope>
    <source>
        <strain evidence="2 3">MP06</strain>
    </source>
</reference>
<gene>
    <name evidence="2" type="ORF">P409_00655</name>
</gene>
<evidence type="ECO:0000313" key="3">
    <source>
        <dbReference type="Proteomes" id="UP000029995"/>
    </source>
</evidence>